<gene>
    <name evidence="3" type="ORF">SAMN05444142_101228</name>
</gene>
<protein>
    <recommendedName>
        <fullName evidence="5">O-Antigen ligase</fullName>
    </recommendedName>
</protein>
<evidence type="ECO:0008006" key="5">
    <source>
        <dbReference type="Google" id="ProtNLM"/>
    </source>
</evidence>
<reference evidence="3 4" key="1">
    <citation type="submission" date="2016-11" db="EMBL/GenBank/DDBJ databases">
        <authorList>
            <person name="Varghese N."/>
            <person name="Submissions S."/>
        </authorList>
    </citation>
    <scope>NUCLEOTIDE SEQUENCE [LARGE SCALE GENOMIC DNA]</scope>
    <source>
        <strain evidence="3 4">DSM 29620</strain>
    </source>
</reference>
<feature type="transmembrane region" description="Helical" evidence="2">
    <location>
        <begin position="284"/>
        <end position="303"/>
    </location>
</feature>
<feature type="transmembrane region" description="Helical" evidence="2">
    <location>
        <begin position="21"/>
        <end position="39"/>
    </location>
</feature>
<evidence type="ECO:0000256" key="1">
    <source>
        <dbReference type="SAM" id="MobiDB-lite"/>
    </source>
</evidence>
<dbReference type="Proteomes" id="UP000324252">
    <property type="component" value="Unassembled WGS sequence"/>
</dbReference>
<feature type="region of interest" description="Disordered" evidence="1">
    <location>
        <begin position="467"/>
        <end position="503"/>
    </location>
</feature>
<keyword evidence="2" id="KW-1133">Transmembrane helix</keyword>
<accession>A0A1H0CLR3</accession>
<dbReference type="InterPro" id="IPR036197">
    <property type="entry name" value="NarG-like_sf"/>
</dbReference>
<proteinExistence type="predicted"/>
<feature type="transmembrane region" description="Helical" evidence="2">
    <location>
        <begin position="165"/>
        <end position="183"/>
    </location>
</feature>
<name>A0A1H0CLR3_9RHOB</name>
<keyword evidence="2" id="KW-0472">Membrane</keyword>
<feature type="transmembrane region" description="Helical" evidence="2">
    <location>
        <begin position="51"/>
        <end position="67"/>
    </location>
</feature>
<feature type="transmembrane region" description="Helical" evidence="2">
    <location>
        <begin position="416"/>
        <end position="443"/>
    </location>
</feature>
<feature type="transmembrane region" description="Helical" evidence="2">
    <location>
        <begin position="136"/>
        <end position="153"/>
    </location>
</feature>
<feature type="transmembrane region" description="Helical" evidence="2">
    <location>
        <begin position="217"/>
        <end position="239"/>
    </location>
</feature>
<evidence type="ECO:0000256" key="2">
    <source>
        <dbReference type="SAM" id="Phobius"/>
    </source>
</evidence>
<feature type="transmembrane region" description="Helical" evidence="2">
    <location>
        <begin position="251"/>
        <end position="278"/>
    </location>
</feature>
<organism evidence="3 4">
    <name type="scientific">Lutimaribacter pacificus</name>
    <dbReference type="NCBI Taxonomy" id="391948"/>
    <lineage>
        <taxon>Bacteria</taxon>
        <taxon>Pseudomonadati</taxon>
        <taxon>Pseudomonadota</taxon>
        <taxon>Alphaproteobacteria</taxon>
        <taxon>Rhodobacterales</taxon>
        <taxon>Roseobacteraceae</taxon>
        <taxon>Lutimaribacter</taxon>
    </lineage>
</organism>
<evidence type="ECO:0000313" key="4">
    <source>
        <dbReference type="Proteomes" id="UP000324252"/>
    </source>
</evidence>
<dbReference type="EMBL" id="FQZZ01000001">
    <property type="protein sequence ID" value="SHJ43183.1"/>
    <property type="molecule type" value="Genomic_DNA"/>
</dbReference>
<keyword evidence="2" id="KW-0812">Transmembrane</keyword>
<dbReference type="SUPFAM" id="SSF103501">
    <property type="entry name" value="Respiratory nitrate reductase 1 gamma chain"/>
    <property type="match status" value="1"/>
</dbReference>
<feature type="transmembrane region" description="Helical" evidence="2">
    <location>
        <begin position="375"/>
        <end position="404"/>
    </location>
</feature>
<evidence type="ECO:0000313" key="3">
    <source>
        <dbReference type="EMBL" id="SHJ43183.1"/>
    </source>
</evidence>
<feature type="transmembrane region" description="Helical" evidence="2">
    <location>
        <begin position="97"/>
        <end position="116"/>
    </location>
</feature>
<sequence>MLFIWPVVTIVLFRLRPLNEALAWTIIAGYMLLPRITAFDLPLLPAWDKELVPSLFAAIMCFALVASDKTSRQGRATQRVDAGGPIADGFTIRRGKVLFWGLIVLLFGSPLITVMNNMEPLVEGDRFLAGLELYDGLSVNLNLLVGLAPFFLARRYLNSPESHVVLLKVLVIAALGYSLLALYEVRMSPQLNRIFYGFSPHRFLQNVRYGGFRPVLFLYHGIWVAILFSIAVIAAGALWREFKGTESARRWLLACFWLLMTLVLCKSMTALVIALLLLPLVLFTALQLQLLAAAAIASVVMLYPSLRGADLIPTQQIYSLVAGISRERADSLQYRFDAEDAMLLHANRKPLAGWGSGGRNRVQTENDRTIATDGYWIIVTGVYGWMGYIAQFGLLGLSTVLLAFNRRRFNLSPATAGLTLVLAGSLIDLLPNATISPVVWLVAGALMGRYQTARAIEKTRDIRAARVTASGRHEEQLRPPSAAAEEKPAYTRPPLHIRKPREG</sequence>
<dbReference type="AlphaFoldDB" id="A0A1H0CLR3"/>
<keyword evidence="4" id="KW-1185">Reference proteome</keyword>